<dbReference type="EMBL" id="CP095073">
    <property type="protein sequence ID" value="UOQ43693.1"/>
    <property type="molecule type" value="Genomic_DNA"/>
</dbReference>
<reference evidence="2 3" key="1">
    <citation type="submission" date="2022-04" db="EMBL/GenBank/DDBJ databases">
        <title>Halobacillus sp. isolated from saltern.</title>
        <authorList>
            <person name="Won M."/>
            <person name="Lee C.-M."/>
            <person name="Woen H.-Y."/>
            <person name="Kwon S.-W."/>
        </authorList>
    </citation>
    <scope>NUCLEOTIDE SEQUENCE [LARGE SCALE GENOMIC DNA]</scope>
    <source>
        <strain evidence="2 3">SSBR10-3</strain>
    </source>
</reference>
<proteinExistence type="predicted"/>
<gene>
    <name evidence="2" type="ORF">MUN89_17660</name>
</gene>
<accession>A0ABY4EI00</accession>
<dbReference type="InterPro" id="IPR024987">
    <property type="entry name" value="DUF3889"/>
</dbReference>
<evidence type="ECO:0000256" key="1">
    <source>
        <dbReference type="SAM" id="SignalP"/>
    </source>
</evidence>
<sequence>MKHSHFRGAAFLIVISILAFAFSSGFARQPEYAQWGKTAVEETAKKYPGWNLTEYEYDGKVFISDNREQFNFKFVLENENQQKKDVLVYVLVNKPQNKLIDVYFDELQDLS</sequence>
<keyword evidence="1" id="KW-0732">Signal</keyword>
<feature type="chain" id="PRO_5045739375" evidence="1">
    <location>
        <begin position="22"/>
        <end position="111"/>
    </location>
</feature>
<dbReference type="Proteomes" id="UP000831787">
    <property type="component" value="Chromosome"/>
</dbReference>
<dbReference type="RefSeq" id="WP_244709062.1">
    <property type="nucleotide sequence ID" value="NZ_CP095073.1"/>
</dbReference>
<evidence type="ECO:0000313" key="2">
    <source>
        <dbReference type="EMBL" id="UOQ43693.1"/>
    </source>
</evidence>
<protein>
    <submittedName>
        <fullName evidence="2">YqzG/YhdC family protein</fullName>
    </submittedName>
</protein>
<dbReference type="Gene3D" id="3.10.450.390">
    <property type="entry name" value="Protein of unknown function DUF3889"/>
    <property type="match status" value="1"/>
</dbReference>
<keyword evidence="3" id="KW-1185">Reference proteome</keyword>
<evidence type="ECO:0000313" key="3">
    <source>
        <dbReference type="Proteomes" id="UP000831787"/>
    </source>
</evidence>
<dbReference type="Pfam" id="PF13028">
    <property type="entry name" value="DUF3889"/>
    <property type="match status" value="1"/>
</dbReference>
<organism evidence="2 3">
    <name type="scientific">Halobacillus salinarum</name>
    <dbReference type="NCBI Taxonomy" id="2932257"/>
    <lineage>
        <taxon>Bacteria</taxon>
        <taxon>Bacillati</taxon>
        <taxon>Bacillota</taxon>
        <taxon>Bacilli</taxon>
        <taxon>Bacillales</taxon>
        <taxon>Bacillaceae</taxon>
        <taxon>Halobacillus</taxon>
    </lineage>
</organism>
<name>A0ABY4EI00_9BACI</name>
<feature type="signal peptide" evidence="1">
    <location>
        <begin position="1"/>
        <end position="21"/>
    </location>
</feature>